<sequence>MVGLIGKLKELGTSGALTAVSLALAVVLFVAWCTATTNIIRMFPSSVLKEPSLAVEAMRIISFHGAWQRMGMVHFACFALMILLVVLVALIEGALVDIKHHIESRAKLPPLSLVQHINNDYHEALSRSGVASRQKQLR</sequence>
<dbReference type="OMA" id="HINNDYH"/>
<feature type="transmembrane region" description="Helical" evidence="1">
    <location>
        <begin position="72"/>
        <end position="95"/>
    </location>
</feature>
<proteinExistence type="predicted"/>
<accession>G0U2Z7</accession>
<evidence type="ECO:0000256" key="1">
    <source>
        <dbReference type="SAM" id="Phobius"/>
    </source>
</evidence>
<name>G0U2Z7_TRYVY</name>
<feature type="transmembrane region" description="Helical" evidence="1">
    <location>
        <begin position="16"/>
        <end position="40"/>
    </location>
</feature>
<organism evidence="2">
    <name type="scientific">Trypanosoma vivax (strain Y486)</name>
    <dbReference type="NCBI Taxonomy" id="1055687"/>
    <lineage>
        <taxon>Eukaryota</taxon>
        <taxon>Discoba</taxon>
        <taxon>Euglenozoa</taxon>
        <taxon>Kinetoplastea</taxon>
        <taxon>Metakinetoplastina</taxon>
        <taxon>Trypanosomatida</taxon>
        <taxon>Trypanosomatidae</taxon>
        <taxon>Trypanosoma</taxon>
        <taxon>Duttonella</taxon>
    </lineage>
</organism>
<keyword evidence="1" id="KW-0812">Transmembrane</keyword>
<dbReference type="EMBL" id="HE573025">
    <property type="protein sequence ID" value="CCC50652.1"/>
    <property type="molecule type" value="Genomic_DNA"/>
</dbReference>
<dbReference type="AlphaFoldDB" id="G0U2Z7"/>
<evidence type="ECO:0000313" key="2">
    <source>
        <dbReference type="EMBL" id="CCC50652.1"/>
    </source>
</evidence>
<gene>
    <name evidence="2" type="ORF">TVY486_0904730</name>
</gene>
<keyword evidence="1" id="KW-0472">Membrane</keyword>
<keyword evidence="1" id="KW-1133">Transmembrane helix</keyword>
<protein>
    <submittedName>
        <fullName evidence="2">Uncharacterized protein</fullName>
    </submittedName>
</protein>
<reference evidence="2" key="1">
    <citation type="journal article" date="2012" name="Proc. Natl. Acad. Sci. U.S.A.">
        <title>Antigenic diversity is generated by distinct evolutionary mechanisms in African trypanosome species.</title>
        <authorList>
            <person name="Jackson A.P."/>
            <person name="Berry A."/>
            <person name="Aslett M."/>
            <person name="Allison H.C."/>
            <person name="Burton P."/>
            <person name="Vavrova-Anderson J."/>
            <person name="Brown R."/>
            <person name="Browne H."/>
            <person name="Corton N."/>
            <person name="Hauser H."/>
            <person name="Gamble J."/>
            <person name="Gilderthorp R."/>
            <person name="Marcello L."/>
            <person name="McQuillan J."/>
            <person name="Otto T.D."/>
            <person name="Quail M.A."/>
            <person name="Sanders M.J."/>
            <person name="van Tonder A."/>
            <person name="Ginger M.L."/>
            <person name="Field M.C."/>
            <person name="Barry J.D."/>
            <person name="Hertz-Fowler C."/>
            <person name="Berriman M."/>
        </authorList>
    </citation>
    <scope>NUCLEOTIDE SEQUENCE</scope>
    <source>
        <strain evidence="2">Y486</strain>
    </source>
</reference>
<dbReference type="VEuPathDB" id="TriTrypDB:TvY486_0904730"/>